<dbReference type="RefSeq" id="WP_339382800.1">
    <property type="nucleotide sequence ID" value="NZ_CAWPPK010000151.1"/>
</dbReference>
<evidence type="ECO:0000256" key="14">
    <source>
        <dbReference type="RuleBase" id="RU003357"/>
    </source>
</evidence>
<keyword evidence="9" id="KW-0406">Ion transport</keyword>
<keyword evidence="12 13" id="KW-0998">Cell outer membrane</keyword>
<dbReference type="Pfam" id="PF11741">
    <property type="entry name" value="AMIN"/>
    <property type="match status" value="1"/>
</dbReference>
<dbReference type="InterPro" id="IPR021731">
    <property type="entry name" value="AMIN_dom"/>
</dbReference>
<evidence type="ECO:0000256" key="11">
    <source>
        <dbReference type="ARBA" id="ARBA00023136"/>
    </source>
</evidence>
<evidence type="ECO:0000256" key="13">
    <source>
        <dbReference type="PROSITE-ProRule" id="PRU01360"/>
    </source>
</evidence>
<evidence type="ECO:0000259" key="19">
    <source>
        <dbReference type="Pfam" id="PF11741"/>
    </source>
</evidence>
<evidence type="ECO:0000256" key="15">
    <source>
        <dbReference type="SAM" id="MobiDB-lite"/>
    </source>
</evidence>
<dbReference type="InterPro" id="IPR036942">
    <property type="entry name" value="Beta-barrel_TonB_sf"/>
</dbReference>
<organism evidence="20 21">
    <name type="scientific">Microcoleus asticus IPMA8</name>
    <dbReference type="NCBI Taxonomy" id="2563858"/>
    <lineage>
        <taxon>Bacteria</taxon>
        <taxon>Bacillati</taxon>
        <taxon>Cyanobacteriota</taxon>
        <taxon>Cyanophyceae</taxon>
        <taxon>Oscillatoriophycideae</taxon>
        <taxon>Oscillatoriales</taxon>
        <taxon>Microcoleaceae</taxon>
        <taxon>Microcoleus</taxon>
        <taxon>Microcoleus asticus</taxon>
    </lineage>
</organism>
<evidence type="ECO:0000256" key="7">
    <source>
        <dbReference type="ARBA" id="ARBA00022729"/>
    </source>
</evidence>
<keyword evidence="8" id="KW-0408">Iron</keyword>
<dbReference type="InterPro" id="IPR012910">
    <property type="entry name" value="Plug_dom"/>
</dbReference>
<dbReference type="InterPro" id="IPR037066">
    <property type="entry name" value="Plug_dom_sf"/>
</dbReference>
<evidence type="ECO:0000313" key="20">
    <source>
        <dbReference type="EMBL" id="NQE38484.1"/>
    </source>
</evidence>
<feature type="signal peptide" evidence="16">
    <location>
        <begin position="1"/>
        <end position="26"/>
    </location>
</feature>
<accession>A0ABX2D7E2</accession>
<evidence type="ECO:0000256" key="16">
    <source>
        <dbReference type="SAM" id="SignalP"/>
    </source>
</evidence>
<evidence type="ECO:0000259" key="18">
    <source>
        <dbReference type="Pfam" id="PF07715"/>
    </source>
</evidence>
<keyword evidence="11 13" id="KW-0472">Membrane</keyword>
<reference evidence="20 21" key="1">
    <citation type="journal article" date="2020" name="Sci. Rep.">
        <title>A novel cyanobacterial geosmin producer, revising GeoA distribution and dispersion patterns in Bacteria.</title>
        <authorList>
            <person name="Churro C."/>
            <person name="Semedo-Aguiar A.P."/>
            <person name="Silva A.D."/>
            <person name="Pereira-Leal J.B."/>
            <person name="Leite R.B."/>
        </authorList>
    </citation>
    <scope>NUCLEOTIDE SEQUENCE [LARGE SCALE GENOMIC DNA]</scope>
    <source>
        <strain evidence="20 21">IPMA8</strain>
    </source>
</reference>
<evidence type="ECO:0000256" key="10">
    <source>
        <dbReference type="ARBA" id="ARBA00023077"/>
    </source>
</evidence>
<keyword evidence="4 13" id="KW-1134">Transmembrane beta strand</keyword>
<feature type="chain" id="PRO_5046292015" evidence="16">
    <location>
        <begin position="27"/>
        <end position="942"/>
    </location>
</feature>
<feature type="domain" description="AMIN" evidence="19">
    <location>
        <begin position="165"/>
        <end position="259"/>
    </location>
</feature>
<evidence type="ECO:0000256" key="8">
    <source>
        <dbReference type="ARBA" id="ARBA00023004"/>
    </source>
</evidence>
<sequence>MKRFNLVHFLCLIGTMSFLAIGQARAAETAELVTASSEIPRSETSAIEAIELEVKSPVAGEENQPNSNLTFDTSKPSESESFTLNKSTVKIQSMAGKMPAPEESVEMSNISLASAQPLVPTTEIAKVNEIQQPSTSAEGLLPRQPSFSFSSGVQISQSVVQVTGVRLNPTASGLQVILETPDGQVLQATTRIEGKSAIADIENAQLALPSGAGFQASSADRGIASVTVTQLEGNRIQVSVTGIKAAPTSEVVNSARGLVLGVTPSPQEDINIIVTADQQTPYRAPDASTATRTDTPIRDIPQSIQVVPQEVIQDQQVIRAEEALNNVSGVNFEGGSEGQGLDIVIRGFTGAPVLIDGFREYGLAGSELLPDPANIDRIEILKGPASILFGEVQPGGVINVVTKRPLSNPFYEAEVQLGNYGFVRPRLDISGPLTPDGSLLYRLNAVYEHSEGFRDFEQDIDRVLVAPVITWKITDRTDLTVLLQYLDIQQPIDFGRIAVGDRLLDTPRRRIFGEPDDSTNIQLFTVGYDFEHRFSDNWKFRNAFRYSDRHTEQRFASFPFEFDEETGIAQRSYGGFDLEFENYSLQTNFVGNFATGSVRHTLLVGVDLNRLNDDEIGRLDFDALIPFNVFDPVYGAFPRPGFETIPVFLNRKLESDRLGVYLQDQISIFDNLKLLAGIRYDTVEQRIGSLEGFFSPTDVKTTETNDAFTPRVGIVYQPIPEISLYGSYSRSFLPVTTTSADGSLLQPEKGKGFEFGLKTELFQNRLSATLAYFDITKQNVATTDPNNSFFSIATGELRSRGVELDLSGEILPGWNIIGAYAYTDAEVTKDNAIEVGNRLSGIPEHSSSLWTTYSIQSGELQGLGFGVGFNYVGEREGDLENSFQLDSYFLTNAAIFYRRDNWRFAINVKNLFNVDYSQGTNGRSRIEVGEPLRVIASFSMQF</sequence>
<dbReference type="PROSITE" id="PS52016">
    <property type="entry name" value="TONB_DEPENDENT_REC_3"/>
    <property type="match status" value="1"/>
</dbReference>
<evidence type="ECO:0000256" key="12">
    <source>
        <dbReference type="ARBA" id="ARBA00023237"/>
    </source>
</evidence>
<name>A0ABX2D7E2_9CYAN</name>
<dbReference type="PANTHER" id="PTHR32552:SF68">
    <property type="entry name" value="FERRICHROME OUTER MEMBRANE TRANSPORTER_PHAGE RECEPTOR"/>
    <property type="match status" value="1"/>
</dbReference>
<comment type="subcellular location">
    <subcellularLocation>
        <location evidence="1 13">Cell outer membrane</location>
        <topology evidence="1 13">Multi-pass membrane protein</topology>
    </subcellularLocation>
</comment>
<dbReference type="EMBL" id="SRRZ01000234">
    <property type="protein sequence ID" value="NQE38484.1"/>
    <property type="molecule type" value="Genomic_DNA"/>
</dbReference>
<evidence type="ECO:0000313" key="21">
    <source>
        <dbReference type="Proteomes" id="UP000702425"/>
    </source>
</evidence>
<dbReference type="Gene3D" id="2.170.130.10">
    <property type="entry name" value="TonB-dependent receptor, plug domain"/>
    <property type="match status" value="1"/>
</dbReference>
<dbReference type="Proteomes" id="UP000702425">
    <property type="component" value="Unassembled WGS sequence"/>
</dbReference>
<dbReference type="InterPro" id="IPR039426">
    <property type="entry name" value="TonB-dep_rcpt-like"/>
</dbReference>
<feature type="domain" description="TonB-dependent receptor-like beta-barrel" evidence="17">
    <location>
        <begin position="471"/>
        <end position="911"/>
    </location>
</feature>
<feature type="compositionally biased region" description="Polar residues" evidence="15">
    <location>
        <begin position="63"/>
        <end position="79"/>
    </location>
</feature>
<evidence type="ECO:0000259" key="17">
    <source>
        <dbReference type="Pfam" id="PF00593"/>
    </source>
</evidence>
<comment type="similarity">
    <text evidence="2 13 14">Belongs to the TonB-dependent receptor family.</text>
</comment>
<evidence type="ECO:0000256" key="5">
    <source>
        <dbReference type="ARBA" id="ARBA00022496"/>
    </source>
</evidence>
<keyword evidence="10 14" id="KW-0798">TonB box</keyword>
<keyword evidence="20" id="KW-0675">Receptor</keyword>
<dbReference type="Pfam" id="PF00593">
    <property type="entry name" value="TonB_dep_Rec_b-barrel"/>
    <property type="match status" value="1"/>
</dbReference>
<dbReference type="InterPro" id="IPR010105">
    <property type="entry name" value="TonB_sidphr_rcpt"/>
</dbReference>
<dbReference type="PANTHER" id="PTHR32552">
    <property type="entry name" value="FERRICHROME IRON RECEPTOR-RELATED"/>
    <property type="match status" value="1"/>
</dbReference>
<evidence type="ECO:0000256" key="4">
    <source>
        <dbReference type="ARBA" id="ARBA00022452"/>
    </source>
</evidence>
<evidence type="ECO:0000256" key="1">
    <source>
        <dbReference type="ARBA" id="ARBA00004571"/>
    </source>
</evidence>
<keyword evidence="5" id="KW-0410">Iron transport</keyword>
<keyword evidence="7 16" id="KW-0732">Signal</keyword>
<dbReference type="Pfam" id="PF07715">
    <property type="entry name" value="Plug"/>
    <property type="match status" value="1"/>
</dbReference>
<dbReference type="CDD" id="cd01347">
    <property type="entry name" value="ligand_gated_channel"/>
    <property type="match status" value="1"/>
</dbReference>
<dbReference type="InterPro" id="IPR000531">
    <property type="entry name" value="Beta-barrel_TonB"/>
</dbReference>
<protein>
    <submittedName>
        <fullName evidence="20">Ferrichrome-iron receptor</fullName>
    </submittedName>
</protein>
<proteinExistence type="inferred from homology"/>
<feature type="region of interest" description="Disordered" evidence="15">
    <location>
        <begin position="56"/>
        <end position="79"/>
    </location>
</feature>
<comment type="caution">
    <text evidence="20">The sequence shown here is derived from an EMBL/GenBank/DDBJ whole genome shotgun (WGS) entry which is preliminary data.</text>
</comment>
<gene>
    <name evidence="20" type="primary">fhuA_2</name>
    <name evidence="20" type="ORF">E5S67_06269</name>
</gene>
<dbReference type="Gene3D" id="2.40.170.20">
    <property type="entry name" value="TonB-dependent receptor, beta-barrel domain"/>
    <property type="match status" value="1"/>
</dbReference>
<evidence type="ECO:0000256" key="6">
    <source>
        <dbReference type="ARBA" id="ARBA00022692"/>
    </source>
</evidence>
<dbReference type="NCBIfam" id="TIGR01783">
    <property type="entry name" value="TonB-siderophor"/>
    <property type="match status" value="1"/>
</dbReference>
<keyword evidence="21" id="KW-1185">Reference proteome</keyword>
<dbReference type="SUPFAM" id="SSF56935">
    <property type="entry name" value="Porins"/>
    <property type="match status" value="1"/>
</dbReference>
<evidence type="ECO:0000256" key="9">
    <source>
        <dbReference type="ARBA" id="ARBA00023065"/>
    </source>
</evidence>
<feature type="domain" description="TonB-dependent receptor plug" evidence="18">
    <location>
        <begin position="297"/>
        <end position="397"/>
    </location>
</feature>
<evidence type="ECO:0000256" key="2">
    <source>
        <dbReference type="ARBA" id="ARBA00009810"/>
    </source>
</evidence>
<keyword evidence="6 13" id="KW-0812">Transmembrane</keyword>
<keyword evidence="3 13" id="KW-0813">Transport</keyword>
<evidence type="ECO:0000256" key="3">
    <source>
        <dbReference type="ARBA" id="ARBA00022448"/>
    </source>
</evidence>